<dbReference type="AlphaFoldDB" id="C5FHX0"/>
<evidence type="ECO:0000256" key="1">
    <source>
        <dbReference type="SAM" id="MobiDB-lite"/>
    </source>
</evidence>
<keyword evidence="3" id="KW-1185">Reference proteome</keyword>
<gene>
    <name evidence="2" type="ORF">MCYG_01769</name>
</gene>
<dbReference type="VEuPathDB" id="FungiDB:MCYG_01769"/>
<evidence type="ECO:0000313" key="2">
    <source>
        <dbReference type="EMBL" id="EEQ28950.1"/>
    </source>
</evidence>
<organism evidence="2 3">
    <name type="scientific">Arthroderma otae (strain ATCC MYA-4605 / CBS 113480)</name>
    <name type="common">Microsporum canis</name>
    <dbReference type="NCBI Taxonomy" id="554155"/>
    <lineage>
        <taxon>Eukaryota</taxon>
        <taxon>Fungi</taxon>
        <taxon>Dikarya</taxon>
        <taxon>Ascomycota</taxon>
        <taxon>Pezizomycotina</taxon>
        <taxon>Eurotiomycetes</taxon>
        <taxon>Eurotiomycetidae</taxon>
        <taxon>Onygenales</taxon>
        <taxon>Arthrodermataceae</taxon>
        <taxon>Microsporum</taxon>
    </lineage>
</organism>
<dbReference type="Proteomes" id="UP000002035">
    <property type="component" value="Unassembled WGS sequence"/>
</dbReference>
<accession>C5FHX0</accession>
<dbReference type="RefSeq" id="XP_002848835.1">
    <property type="nucleotide sequence ID" value="XM_002848789.1"/>
</dbReference>
<dbReference type="HOGENOM" id="CLU_1916578_0_0_1"/>
<protein>
    <submittedName>
        <fullName evidence="2">Uncharacterized protein</fullName>
    </submittedName>
</protein>
<proteinExistence type="predicted"/>
<feature type="region of interest" description="Disordered" evidence="1">
    <location>
        <begin position="1"/>
        <end position="60"/>
    </location>
</feature>
<name>C5FHX0_ARTOC</name>
<sequence length="132" mass="14662">MFPSSQKLWHEQVEADIFPSSPSTSKRDDTEQTGSSASGCDPGPTSSWSSANRPHQMWKTVKKGRRVRKLTADNFLFKLLIVLYLYQLCALSEADSPNDTTKSTGGCYNECEPETRFIKKVGCKPVGQPSQV</sequence>
<feature type="compositionally biased region" description="Polar residues" evidence="1">
    <location>
        <begin position="32"/>
        <end position="53"/>
    </location>
</feature>
<evidence type="ECO:0000313" key="3">
    <source>
        <dbReference type="Proteomes" id="UP000002035"/>
    </source>
</evidence>
<dbReference type="EMBL" id="DS995702">
    <property type="protein sequence ID" value="EEQ28950.1"/>
    <property type="molecule type" value="Genomic_DNA"/>
</dbReference>
<dbReference type="GeneID" id="9223092"/>
<reference evidence="3" key="1">
    <citation type="journal article" date="2012" name="MBio">
        <title>Comparative genome analysis of Trichophyton rubrum and related dermatophytes reveals candidate genes involved in infection.</title>
        <authorList>
            <person name="Martinez D.A."/>
            <person name="Oliver B.G."/>
            <person name="Graeser Y."/>
            <person name="Goldberg J.M."/>
            <person name="Li W."/>
            <person name="Martinez-Rossi N.M."/>
            <person name="Monod M."/>
            <person name="Shelest E."/>
            <person name="Barton R.C."/>
            <person name="Birch E."/>
            <person name="Brakhage A.A."/>
            <person name="Chen Z."/>
            <person name="Gurr S.J."/>
            <person name="Heiman D."/>
            <person name="Heitman J."/>
            <person name="Kosti I."/>
            <person name="Rossi A."/>
            <person name="Saif S."/>
            <person name="Samalova M."/>
            <person name="Saunders C.W."/>
            <person name="Shea T."/>
            <person name="Summerbell R.C."/>
            <person name="Xu J."/>
            <person name="Young S."/>
            <person name="Zeng Q."/>
            <person name="Birren B.W."/>
            <person name="Cuomo C.A."/>
            <person name="White T.C."/>
        </authorList>
    </citation>
    <scope>NUCLEOTIDE SEQUENCE [LARGE SCALE GENOMIC DNA]</scope>
    <source>
        <strain evidence="3">ATCC MYA-4605 / CBS 113480</strain>
    </source>
</reference>